<protein>
    <recommendedName>
        <fullName evidence="1">DUF5625 domain-containing protein</fullName>
    </recommendedName>
</protein>
<proteinExistence type="predicted"/>
<accession>D1B1Q4</accession>
<dbReference type="eggNOG" id="ENOG50344BU">
    <property type="taxonomic scope" value="Bacteria"/>
</dbReference>
<dbReference type="HOGENOM" id="CLU_1425644_0_0_7"/>
<dbReference type="AlphaFoldDB" id="D1B1Q4"/>
<gene>
    <name evidence="2" type="ordered locus">Sdel_0995</name>
</gene>
<dbReference type="EMBL" id="CP001816">
    <property type="protein sequence ID" value="ACZ12024.1"/>
    <property type="molecule type" value="Genomic_DNA"/>
</dbReference>
<evidence type="ECO:0000259" key="1">
    <source>
        <dbReference type="Pfam" id="PF18539"/>
    </source>
</evidence>
<reference evidence="2 3" key="2">
    <citation type="journal article" date="2010" name="Stand. Genomic Sci.">
        <title>Complete genome sequence of Sulfurospirillum deleyianum type strain (5175).</title>
        <authorList>
            <person name="Sikorski J."/>
            <person name="Lapidus A."/>
            <person name="Copeland A."/>
            <person name="Glavina Del Rio T."/>
            <person name="Nolan M."/>
            <person name="Lucas S."/>
            <person name="Chen F."/>
            <person name="Tice H."/>
            <person name="Cheng J.F."/>
            <person name="Saunders E."/>
            <person name="Bruce D."/>
            <person name="Goodwin L."/>
            <person name="Pitluck S."/>
            <person name="Ovchinnikova G."/>
            <person name="Pati A."/>
            <person name="Ivanova N."/>
            <person name="Mavromatis K."/>
            <person name="Chen A."/>
            <person name="Palaniappan K."/>
            <person name="Chain P."/>
            <person name="Land M."/>
            <person name="Hauser L."/>
            <person name="Chang Y.J."/>
            <person name="Jeffries C.D."/>
            <person name="Brettin T."/>
            <person name="Detter J.C."/>
            <person name="Han C."/>
            <person name="Rohde M."/>
            <person name="Lang E."/>
            <person name="Spring S."/>
            <person name="Goker M."/>
            <person name="Bristow J."/>
            <person name="Eisen J.A."/>
            <person name="Markowitz V."/>
            <person name="Hugenholtz P."/>
            <person name="Kyrpides N.C."/>
            <person name="Klenk H.P."/>
        </authorList>
    </citation>
    <scope>NUCLEOTIDE SEQUENCE [LARGE SCALE GENOMIC DNA]</scope>
    <source>
        <strain evidence="3">ATCC 51133 / DSM 6946 / 5175</strain>
    </source>
</reference>
<keyword evidence="3" id="KW-1185">Reference proteome</keyword>
<dbReference type="KEGG" id="sdl:Sdel_0995"/>
<dbReference type="Pfam" id="PF18539">
    <property type="entry name" value="DUF5625"/>
    <property type="match status" value="1"/>
</dbReference>
<feature type="domain" description="DUF5625" evidence="1">
    <location>
        <begin position="25"/>
        <end position="157"/>
    </location>
</feature>
<organism evidence="2 3">
    <name type="scientific">Sulfurospirillum deleyianum (strain ATCC 51133 / DSM 6946 / 5175)</name>
    <dbReference type="NCBI Taxonomy" id="525898"/>
    <lineage>
        <taxon>Bacteria</taxon>
        <taxon>Pseudomonadati</taxon>
        <taxon>Campylobacterota</taxon>
        <taxon>Epsilonproteobacteria</taxon>
        <taxon>Campylobacterales</taxon>
        <taxon>Sulfurospirillaceae</taxon>
        <taxon>Sulfurospirillum</taxon>
    </lineage>
</organism>
<dbReference type="InterPro" id="IPR041008">
    <property type="entry name" value="DUF5625"/>
</dbReference>
<evidence type="ECO:0000313" key="2">
    <source>
        <dbReference type="EMBL" id="ACZ12024.1"/>
    </source>
</evidence>
<sequence length="162" mass="18536">MALLSFLNAGWLGNLFDNTPTPYYTMPIDLSKTGNVAETDIRIDKEYRTGIALNYDFRRQKNKMTRNEYNNIKVFFGNSYTSGTAIPVKLKIEKIMDKNETTILNDIIIVDNNGGHELHSSLIKEIALSQGKYRIKVETTEDFSELSDLSVLVEIYYIRAPK</sequence>
<evidence type="ECO:0000313" key="3">
    <source>
        <dbReference type="Proteomes" id="UP000002222"/>
    </source>
</evidence>
<dbReference type="STRING" id="525898.Sdel_0995"/>
<name>D1B1Q4_SULD5</name>
<dbReference type="Gene3D" id="2.60.120.790">
    <property type="match status" value="1"/>
</dbReference>
<dbReference type="Proteomes" id="UP000002222">
    <property type="component" value="Chromosome"/>
</dbReference>
<reference evidence="3" key="1">
    <citation type="submission" date="2009-11" db="EMBL/GenBank/DDBJ databases">
        <title>The complete genome of Sulfurospirillum deleyianum DSM 6946.</title>
        <authorList>
            <consortium name="US DOE Joint Genome Institute (JGI-PGF)"/>
            <person name="Lucas S."/>
            <person name="Copeland A."/>
            <person name="Lapidus A."/>
            <person name="Glavina del Rio T."/>
            <person name="Dalin E."/>
            <person name="Tice H."/>
            <person name="Bruce D."/>
            <person name="Goodwin L."/>
            <person name="Pitluck S."/>
            <person name="Kyrpides N."/>
            <person name="Mavromatis K."/>
            <person name="Ivanova N."/>
            <person name="Ovchinnikova G."/>
            <person name="Munk A.C."/>
            <person name="Lu M."/>
            <person name="Brettin T."/>
            <person name="Detter J.C."/>
            <person name="Han C."/>
            <person name="Tapia R."/>
            <person name="Larimer F."/>
            <person name="Land M."/>
            <person name="Hauser L."/>
            <person name="Markowitz V."/>
            <person name="Cheng J.F."/>
            <person name="Hugenholtz P."/>
            <person name="Woyke T."/>
            <person name="Wu D."/>
            <person name="Aumann P."/>
            <person name="Schneider S."/>
            <person name="Lang E."/>
            <person name="Spring S."/>
            <person name="Klenk H.P."/>
            <person name="Eisen J.A."/>
        </authorList>
    </citation>
    <scope>NUCLEOTIDE SEQUENCE [LARGE SCALE GENOMIC DNA]</scope>
    <source>
        <strain evidence="3">ATCC 51133 / DSM 6946 / 5175</strain>
    </source>
</reference>